<organism evidence="4 5">
    <name type="scientific">Fictibacillus aquaticus</name>
    <dbReference type="NCBI Taxonomy" id="2021314"/>
    <lineage>
        <taxon>Bacteria</taxon>
        <taxon>Bacillati</taxon>
        <taxon>Bacillota</taxon>
        <taxon>Bacilli</taxon>
        <taxon>Bacillales</taxon>
        <taxon>Fictibacillaceae</taxon>
        <taxon>Fictibacillus</taxon>
    </lineage>
</organism>
<evidence type="ECO:0000259" key="3">
    <source>
        <dbReference type="PROSITE" id="PS50206"/>
    </source>
</evidence>
<dbReference type="CDD" id="cd01448">
    <property type="entry name" value="TST_Repeat_1"/>
    <property type="match status" value="1"/>
</dbReference>
<keyword evidence="5" id="KW-1185">Reference proteome</keyword>
<feature type="domain" description="Rhodanese" evidence="3">
    <location>
        <begin position="15"/>
        <end position="134"/>
    </location>
</feature>
<proteinExistence type="predicted"/>
<dbReference type="SMART" id="SM00450">
    <property type="entry name" value="RHOD"/>
    <property type="match status" value="2"/>
</dbReference>
<dbReference type="RefSeq" id="WP_094250677.1">
    <property type="nucleotide sequence ID" value="NZ_JBHLXL010000001.1"/>
</dbReference>
<evidence type="ECO:0000313" key="4">
    <source>
        <dbReference type="EMBL" id="OYD58716.1"/>
    </source>
</evidence>
<protein>
    <submittedName>
        <fullName evidence="4">Sulfurtransferase</fullName>
    </submittedName>
</protein>
<dbReference type="InterPro" id="IPR036873">
    <property type="entry name" value="Rhodanese-like_dom_sf"/>
</dbReference>
<accession>A0A235FBL6</accession>
<comment type="caution">
    <text evidence="4">The sequence shown here is derived from an EMBL/GenBank/DDBJ whole genome shotgun (WGS) entry which is preliminary data.</text>
</comment>
<dbReference type="EMBL" id="NOII01000001">
    <property type="protein sequence ID" value="OYD58716.1"/>
    <property type="molecule type" value="Genomic_DNA"/>
</dbReference>
<dbReference type="GO" id="GO:0004792">
    <property type="term" value="F:thiosulfate-cyanide sulfurtransferase activity"/>
    <property type="evidence" value="ECO:0007669"/>
    <property type="project" value="TreeGrafter"/>
</dbReference>
<dbReference type="Proteomes" id="UP000215059">
    <property type="component" value="Unassembled WGS sequence"/>
</dbReference>
<evidence type="ECO:0000313" key="5">
    <source>
        <dbReference type="Proteomes" id="UP000215059"/>
    </source>
</evidence>
<dbReference type="PANTHER" id="PTHR11364">
    <property type="entry name" value="THIOSULFATE SULFERTANSFERASE"/>
    <property type="match status" value="1"/>
</dbReference>
<sequence length="278" mass="31289">MSHFVKAQWLAEHLSSPDIILIDCRFSLTDSEEGYELYVMDHIKGAFYASLETDLSGPVNKHGGRHPLPDVNILSQFFGSCGISPEKIVVAYDDSQNVFASRIWWLLRYMGHDNVKILKEGYTHYKEKGFPVSTKMPSVQNGVFNPEVKAQMACDKNHVLQASESKKPGTVLIDSREQPRYAGIHEPIDHKAGHIPWSVNMPYAGNIENGIWKTEQELKKRFSPISEKEEIIVYCGSGVTACVNLLAMAESGIDHAKLYPGSWSDWISYPENKIEKST</sequence>
<evidence type="ECO:0000256" key="1">
    <source>
        <dbReference type="ARBA" id="ARBA00022679"/>
    </source>
</evidence>
<dbReference type="InterPro" id="IPR045078">
    <property type="entry name" value="TST/MPST-like"/>
</dbReference>
<keyword evidence="2" id="KW-0677">Repeat</keyword>
<gene>
    <name evidence="4" type="ORF">CGZ90_02105</name>
</gene>
<reference evidence="4 5" key="1">
    <citation type="submission" date="2017-07" db="EMBL/GenBank/DDBJ databases">
        <title>Fictibacillus sp. nov. GDSW-R2A3 Genome sequencing and assembly.</title>
        <authorList>
            <person name="Mayilraj S."/>
        </authorList>
    </citation>
    <scope>NUCLEOTIDE SEQUENCE [LARGE SCALE GENOMIC DNA]</scope>
    <source>
        <strain evidence="4 5">GDSW-R2A3</strain>
    </source>
</reference>
<dbReference type="Pfam" id="PF00581">
    <property type="entry name" value="Rhodanese"/>
    <property type="match status" value="2"/>
</dbReference>
<dbReference type="PROSITE" id="PS50206">
    <property type="entry name" value="RHODANESE_3"/>
    <property type="match status" value="2"/>
</dbReference>
<dbReference type="AlphaFoldDB" id="A0A235FBL6"/>
<dbReference type="Gene3D" id="3.40.250.10">
    <property type="entry name" value="Rhodanese-like domain"/>
    <property type="match status" value="2"/>
</dbReference>
<dbReference type="SUPFAM" id="SSF52821">
    <property type="entry name" value="Rhodanese/Cell cycle control phosphatase"/>
    <property type="match status" value="2"/>
</dbReference>
<dbReference type="InterPro" id="IPR001763">
    <property type="entry name" value="Rhodanese-like_dom"/>
</dbReference>
<feature type="domain" description="Rhodanese" evidence="3">
    <location>
        <begin position="166"/>
        <end position="275"/>
    </location>
</feature>
<name>A0A235FBL6_9BACL</name>
<dbReference type="OrthoDB" id="9770030at2"/>
<dbReference type="PANTHER" id="PTHR11364:SF27">
    <property type="entry name" value="SULFURTRANSFERASE"/>
    <property type="match status" value="1"/>
</dbReference>
<keyword evidence="1 4" id="KW-0808">Transferase</keyword>
<dbReference type="CDD" id="cd01449">
    <property type="entry name" value="TST_Repeat_2"/>
    <property type="match status" value="1"/>
</dbReference>
<evidence type="ECO:0000256" key="2">
    <source>
        <dbReference type="ARBA" id="ARBA00022737"/>
    </source>
</evidence>